<feature type="region of interest" description="Disordered" evidence="1">
    <location>
        <begin position="88"/>
        <end position="123"/>
    </location>
</feature>
<feature type="compositionally biased region" description="Low complexity" evidence="1">
    <location>
        <begin position="91"/>
        <end position="100"/>
    </location>
</feature>
<gene>
    <name evidence="2" type="ORF">MERR_LOCUS44777</name>
</gene>
<name>A0A6D2KSQ5_9BRAS</name>
<comment type="caution">
    <text evidence="2">The sequence shown here is derived from an EMBL/GenBank/DDBJ whole genome shotgun (WGS) entry which is preliminary data.</text>
</comment>
<dbReference type="AlphaFoldDB" id="A0A6D2KSQ5"/>
<protein>
    <submittedName>
        <fullName evidence="2">Uncharacterized protein</fullName>
    </submittedName>
</protein>
<sequence>MAVIETLKKKEEEPTPIQEVGESSGTAGEENNTEEGEEPQMVVSEDEPPTKKMKLDTESATAADTTTIRQRRPAQIYNRLVHGLKGSFDSTAATRTTATRRQPRWRKGSNEDSTKYTSEEEGEKAAATIVGLSFFFDGDGGRREHAIAYPTKRENGTDLGLRK</sequence>
<feature type="compositionally biased region" description="Basic and acidic residues" evidence="1">
    <location>
        <begin position="108"/>
        <end position="118"/>
    </location>
</feature>
<accession>A0A6D2KSQ5</accession>
<evidence type="ECO:0000313" key="3">
    <source>
        <dbReference type="Proteomes" id="UP000467841"/>
    </source>
</evidence>
<organism evidence="2 3">
    <name type="scientific">Microthlaspi erraticum</name>
    <dbReference type="NCBI Taxonomy" id="1685480"/>
    <lineage>
        <taxon>Eukaryota</taxon>
        <taxon>Viridiplantae</taxon>
        <taxon>Streptophyta</taxon>
        <taxon>Embryophyta</taxon>
        <taxon>Tracheophyta</taxon>
        <taxon>Spermatophyta</taxon>
        <taxon>Magnoliopsida</taxon>
        <taxon>eudicotyledons</taxon>
        <taxon>Gunneridae</taxon>
        <taxon>Pentapetalae</taxon>
        <taxon>rosids</taxon>
        <taxon>malvids</taxon>
        <taxon>Brassicales</taxon>
        <taxon>Brassicaceae</taxon>
        <taxon>Coluteocarpeae</taxon>
        <taxon>Microthlaspi</taxon>
    </lineage>
</organism>
<evidence type="ECO:0000256" key="1">
    <source>
        <dbReference type="SAM" id="MobiDB-lite"/>
    </source>
</evidence>
<feature type="region of interest" description="Disordered" evidence="1">
    <location>
        <begin position="1"/>
        <end position="73"/>
    </location>
</feature>
<keyword evidence="3" id="KW-1185">Reference proteome</keyword>
<proteinExistence type="predicted"/>
<dbReference type="Proteomes" id="UP000467841">
    <property type="component" value="Unassembled WGS sequence"/>
</dbReference>
<feature type="compositionally biased region" description="Basic and acidic residues" evidence="1">
    <location>
        <begin position="48"/>
        <end position="57"/>
    </location>
</feature>
<evidence type="ECO:0000313" key="2">
    <source>
        <dbReference type="EMBL" id="CAA7057541.1"/>
    </source>
</evidence>
<dbReference type="EMBL" id="CACVBM020001695">
    <property type="protein sequence ID" value="CAA7057541.1"/>
    <property type="molecule type" value="Genomic_DNA"/>
</dbReference>
<reference evidence="2" key="1">
    <citation type="submission" date="2020-01" db="EMBL/GenBank/DDBJ databases">
        <authorList>
            <person name="Mishra B."/>
        </authorList>
    </citation>
    <scope>NUCLEOTIDE SEQUENCE [LARGE SCALE GENOMIC DNA]</scope>
</reference>
<feature type="compositionally biased region" description="Basic and acidic residues" evidence="1">
    <location>
        <begin position="1"/>
        <end position="13"/>
    </location>
</feature>